<accession>T2IKP4</accession>
<dbReference type="Pfam" id="PF03808">
    <property type="entry name" value="Glyco_tran_WecG"/>
    <property type="match status" value="1"/>
</dbReference>
<reference evidence="3 4" key="2">
    <citation type="submission" date="2013-09" db="EMBL/GenBank/DDBJ databases">
        <title>Whole genome comparison of six Crocosphaera watsonii strains with differing phenotypes.</title>
        <authorList>
            <person name="Bench S.R."/>
            <person name="Heller P."/>
            <person name="Frank I."/>
            <person name="Arciniega M."/>
            <person name="Shilova I.N."/>
            <person name="Zehr J.P."/>
        </authorList>
    </citation>
    <scope>NUCLEOTIDE SEQUENCE [LARGE SCALE GENOMIC DNA]</scope>
    <source>
        <strain evidence="3 4">WH 0005</strain>
    </source>
</reference>
<keyword evidence="1" id="KW-0328">Glycosyltransferase</keyword>
<dbReference type="NCBIfam" id="TIGR00696">
    <property type="entry name" value="wecG_tagA_cpsF"/>
    <property type="match status" value="1"/>
</dbReference>
<sequence>MNIITAHGYLSPEEEEAWKNTLKAQQPPLILVGLGVPRQEVWIRENRNLCPQSIWVGVGGSFDIWSGTKSRAPGWLRNNNLEWLYRLYQEPWRWRRMLVLPQFFFTSLFYRS</sequence>
<protein>
    <submittedName>
        <fullName evidence="3">UDP-N-acetyl-D-mannosaminuronic acid transferase</fullName>
    </submittedName>
</protein>
<evidence type="ECO:0000256" key="2">
    <source>
        <dbReference type="ARBA" id="ARBA00022679"/>
    </source>
</evidence>
<keyword evidence="2 3" id="KW-0808">Transferase</keyword>
<dbReference type="AlphaFoldDB" id="T2IKP4"/>
<dbReference type="GO" id="GO:0016758">
    <property type="term" value="F:hexosyltransferase activity"/>
    <property type="evidence" value="ECO:0007669"/>
    <property type="project" value="TreeGrafter"/>
</dbReference>
<evidence type="ECO:0000313" key="4">
    <source>
        <dbReference type="Proteomes" id="UP000017981"/>
    </source>
</evidence>
<dbReference type="CDD" id="cd06533">
    <property type="entry name" value="Glyco_transf_WecG_TagA"/>
    <property type="match status" value="1"/>
</dbReference>
<dbReference type="EMBL" id="CAQL01000093">
    <property type="protein sequence ID" value="CCQ54131.1"/>
    <property type="molecule type" value="Genomic_DNA"/>
</dbReference>
<evidence type="ECO:0000313" key="3">
    <source>
        <dbReference type="EMBL" id="CCQ54131.1"/>
    </source>
</evidence>
<dbReference type="InterPro" id="IPR004629">
    <property type="entry name" value="WecG_TagA_CpsF"/>
</dbReference>
<dbReference type="PANTHER" id="PTHR34136">
    <property type="match status" value="1"/>
</dbReference>
<dbReference type="Proteomes" id="UP000017981">
    <property type="component" value="Unassembled WGS sequence"/>
</dbReference>
<organism evidence="3 4">
    <name type="scientific">Crocosphaera watsonii WH 0005</name>
    <dbReference type="NCBI Taxonomy" id="423472"/>
    <lineage>
        <taxon>Bacteria</taxon>
        <taxon>Bacillati</taxon>
        <taxon>Cyanobacteriota</taxon>
        <taxon>Cyanophyceae</taxon>
        <taxon>Oscillatoriophycideae</taxon>
        <taxon>Chroococcales</taxon>
        <taxon>Aphanothecaceae</taxon>
        <taxon>Crocosphaera</taxon>
    </lineage>
</organism>
<name>T2IKP4_CROWT</name>
<reference evidence="3 4" key="1">
    <citation type="submission" date="2013-01" db="EMBL/GenBank/DDBJ databases">
        <authorList>
            <person name="Bench S."/>
        </authorList>
    </citation>
    <scope>NUCLEOTIDE SEQUENCE [LARGE SCALE GENOMIC DNA]</scope>
    <source>
        <strain evidence="3 4">WH 0005</strain>
    </source>
</reference>
<evidence type="ECO:0000256" key="1">
    <source>
        <dbReference type="ARBA" id="ARBA00022676"/>
    </source>
</evidence>
<comment type="caution">
    <text evidence="3">The sequence shown here is derived from an EMBL/GenBank/DDBJ whole genome shotgun (WGS) entry which is preliminary data.</text>
</comment>
<proteinExistence type="predicted"/>
<gene>
    <name evidence="3" type="ORF">CWATWH0005_537</name>
</gene>
<dbReference type="PANTHER" id="PTHR34136:SF1">
    <property type="entry name" value="UDP-N-ACETYL-D-MANNOSAMINURONIC ACID TRANSFERASE"/>
    <property type="match status" value="1"/>
</dbReference>